<dbReference type="KEGG" id="rca:Rcas_0946"/>
<feature type="site" description="Could play a key role in the communication between the regulatory and the substrate sites" evidence="9">
    <location>
        <position position="57"/>
    </location>
</feature>
<dbReference type="OrthoDB" id="9801810at2"/>
<dbReference type="GO" id="GO:0005978">
    <property type="term" value="P:glycogen biosynthetic process"/>
    <property type="evidence" value="ECO:0007669"/>
    <property type="project" value="UniProtKB-UniRule"/>
</dbReference>
<dbReference type="SUPFAM" id="SSF53448">
    <property type="entry name" value="Nucleotide-diphospho-sugar transferases"/>
    <property type="match status" value="1"/>
</dbReference>
<dbReference type="InterPro" id="IPR011832">
    <property type="entry name" value="GlgDAde_trans"/>
</dbReference>
<dbReference type="HAMAP" id="MF_00624">
    <property type="entry name" value="GlgC"/>
    <property type="match status" value="1"/>
</dbReference>
<dbReference type="GO" id="GO:0008878">
    <property type="term" value="F:glucose-1-phosphate adenylyltransferase activity"/>
    <property type="evidence" value="ECO:0007669"/>
    <property type="project" value="UniProtKB-UniRule"/>
</dbReference>
<comment type="function">
    <text evidence="9">Involved in the biosynthesis of ADP-glucose, a building block required for the elongation reactions to produce glycogen. Catalyzes the reaction between ATP and alpha-D-glucose 1-phosphate (G1P) to produce pyrophosphate and ADP-Glc.</text>
</comment>
<dbReference type="STRING" id="383372.Rcas_0946"/>
<feature type="domain" description="Glucose-1-phosphate adenylyltransferase/Bifunctional protein GlmU-like C-terminal hexapeptide" evidence="11">
    <location>
        <begin position="285"/>
        <end position="377"/>
    </location>
</feature>
<evidence type="ECO:0000256" key="8">
    <source>
        <dbReference type="ARBA" id="ARBA00023277"/>
    </source>
</evidence>
<dbReference type="InterPro" id="IPR056818">
    <property type="entry name" value="GlmU/GlgC-like_hexapep"/>
</dbReference>
<dbReference type="GO" id="GO:0005524">
    <property type="term" value="F:ATP binding"/>
    <property type="evidence" value="ECO:0007669"/>
    <property type="project" value="UniProtKB-KW"/>
</dbReference>
<dbReference type="Gene3D" id="2.160.10.10">
    <property type="entry name" value="Hexapeptide repeat proteins"/>
    <property type="match status" value="1"/>
</dbReference>
<dbReference type="CDD" id="cd04651">
    <property type="entry name" value="LbH_G1P_AT_C"/>
    <property type="match status" value="1"/>
</dbReference>
<evidence type="ECO:0000256" key="5">
    <source>
        <dbReference type="ARBA" id="ARBA00022741"/>
    </source>
</evidence>
<dbReference type="CDD" id="cd02508">
    <property type="entry name" value="ADP_Glucose_PP"/>
    <property type="match status" value="1"/>
</dbReference>
<organism evidence="12 13">
    <name type="scientific">Roseiflexus castenholzii (strain DSM 13941 / HLO8)</name>
    <dbReference type="NCBI Taxonomy" id="383372"/>
    <lineage>
        <taxon>Bacteria</taxon>
        <taxon>Bacillati</taxon>
        <taxon>Chloroflexota</taxon>
        <taxon>Chloroflexia</taxon>
        <taxon>Chloroflexales</taxon>
        <taxon>Roseiflexineae</taxon>
        <taxon>Roseiflexaceae</taxon>
        <taxon>Roseiflexus</taxon>
    </lineage>
</organism>
<dbReference type="InterPro" id="IPR029044">
    <property type="entry name" value="Nucleotide-diphossugar_trans"/>
</dbReference>
<keyword evidence="5 9" id="KW-0547">Nucleotide-binding</keyword>
<keyword evidence="7 9" id="KW-0320">Glycogen biosynthesis</keyword>
<evidence type="ECO:0000256" key="6">
    <source>
        <dbReference type="ARBA" id="ARBA00022840"/>
    </source>
</evidence>
<dbReference type="eggNOG" id="COG0448">
    <property type="taxonomic scope" value="Bacteria"/>
</dbReference>
<evidence type="ECO:0000256" key="9">
    <source>
        <dbReference type="HAMAP-Rule" id="MF_00624"/>
    </source>
</evidence>
<dbReference type="NCBIfam" id="TIGR02092">
    <property type="entry name" value="glgD"/>
    <property type="match status" value="1"/>
</dbReference>
<sequence length="416" mass="46277">MRVVAMIMAGGEGTRLSVLSEKRAKPSVPFAGKFRIIDFTLSNCVNSGIFDVAVLTQYRPHSLNAHIGNGKPWDLDRANGGVQLLQPYQGRRDESWYKGTADAVYQNLNYIRERRADLVLVLSGDHIYKMNYAEMIEFHQQKRADMTVAVMHVPLEETDRFGIMTVDENQRVIEFTEKPKNRDKGTLASMGIYLFNVDTLIKRLSENGEGSPRIDFGKHVIPAMIGRDAVYAFPFEGYWVDVGTIQSYWETSMDLLNPDNTLNLYDTDWVIHTRSEERPPAKMGPQARVSRSLICNGCIIRGTVEHSVLSPGVYVSPGAVVRDSVVMNDTWIGPGAVLDRVIVDKNVVVGAGVRLGCGDDLTPNREQPDKLMTGITIVGKGAHIPPNIRIGRNVIINADRDEEDFPTGDVKSGETI</sequence>
<accession>A7NHW3</accession>
<keyword evidence="8 9" id="KW-0119">Carbohydrate metabolism</keyword>
<feature type="site" description="Could play a key role in the communication between the regulatory and the substrate sites" evidence="9">
    <location>
        <position position="96"/>
    </location>
</feature>
<proteinExistence type="inferred from homology"/>
<evidence type="ECO:0000256" key="4">
    <source>
        <dbReference type="ARBA" id="ARBA00022695"/>
    </source>
</evidence>
<reference evidence="12 13" key="1">
    <citation type="submission" date="2007-08" db="EMBL/GenBank/DDBJ databases">
        <title>Complete sequence of Roseiflexus castenholzii DSM 13941.</title>
        <authorList>
            <consortium name="US DOE Joint Genome Institute"/>
            <person name="Copeland A."/>
            <person name="Lucas S."/>
            <person name="Lapidus A."/>
            <person name="Barry K."/>
            <person name="Glavina del Rio T."/>
            <person name="Dalin E."/>
            <person name="Tice H."/>
            <person name="Pitluck S."/>
            <person name="Thompson L.S."/>
            <person name="Brettin T."/>
            <person name="Bruce D."/>
            <person name="Detter J.C."/>
            <person name="Han C."/>
            <person name="Tapia R."/>
            <person name="Schmutz J."/>
            <person name="Larimer F."/>
            <person name="Land M."/>
            <person name="Hauser L."/>
            <person name="Kyrpides N."/>
            <person name="Mikhailova N."/>
            <person name="Bryant D.A."/>
            <person name="Hanada S."/>
            <person name="Tsukatani Y."/>
            <person name="Richardson P."/>
        </authorList>
    </citation>
    <scope>NUCLEOTIDE SEQUENCE [LARGE SCALE GENOMIC DNA]</scope>
    <source>
        <strain evidence="13">DSM 13941 / HLO8</strain>
    </source>
</reference>
<evidence type="ECO:0000256" key="1">
    <source>
        <dbReference type="ARBA" id="ARBA00010443"/>
    </source>
</evidence>
<dbReference type="InterPro" id="IPR005836">
    <property type="entry name" value="ADP_Glu_pyroP_CS"/>
</dbReference>
<comment type="similarity">
    <text evidence="1 9">Belongs to the bacterial/plant glucose-1-phosphate adenylyltransferase family.</text>
</comment>
<feature type="binding site" evidence="9">
    <location>
        <position position="162"/>
    </location>
    <ligand>
        <name>alpha-D-glucose 1-phosphate</name>
        <dbReference type="ChEBI" id="CHEBI:58601"/>
    </ligand>
</feature>
<dbReference type="PROSITE" id="PS00809">
    <property type="entry name" value="ADP_GLC_PYROPHOSPH_2"/>
    <property type="match status" value="1"/>
</dbReference>
<name>A7NHW3_ROSCS</name>
<dbReference type="InterPro" id="IPR011004">
    <property type="entry name" value="Trimer_LpxA-like_sf"/>
</dbReference>
<dbReference type="PANTHER" id="PTHR43523">
    <property type="entry name" value="GLUCOSE-1-PHOSPHATE ADENYLYLTRANSFERASE-RELATED"/>
    <property type="match status" value="1"/>
</dbReference>
<dbReference type="InterPro" id="IPR023049">
    <property type="entry name" value="GlgC_bac"/>
</dbReference>
<keyword evidence="2 9" id="KW-0321">Glycogen metabolism</keyword>
<dbReference type="Proteomes" id="UP000000263">
    <property type="component" value="Chromosome"/>
</dbReference>
<keyword evidence="6 9" id="KW-0067">ATP-binding</keyword>
<dbReference type="EC" id="2.7.7.27" evidence="9"/>
<evidence type="ECO:0000313" key="12">
    <source>
        <dbReference type="EMBL" id="ABU57060.1"/>
    </source>
</evidence>
<keyword evidence="3 9" id="KW-0808">Transferase</keyword>
<dbReference type="NCBIfam" id="TIGR02091">
    <property type="entry name" value="glgC"/>
    <property type="match status" value="1"/>
</dbReference>
<feature type="binding site" evidence="9">
    <location>
        <position position="97"/>
    </location>
    <ligand>
        <name>alpha-D-glucose 1-phosphate</name>
        <dbReference type="ChEBI" id="CHEBI:58601"/>
    </ligand>
</feature>
<dbReference type="SUPFAM" id="SSF51161">
    <property type="entry name" value="Trimeric LpxA-like enzymes"/>
    <property type="match status" value="1"/>
</dbReference>
<evidence type="ECO:0000313" key="13">
    <source>
        <dbReference type="Proteomes" id="UP000000263"/>
    </source>
</evidence>
<dbReference type="InterPro" id="IPR011831">
    <property type="entry name" value="ADP-Glc_PPase"/>
</dbReference>
<evidence type="ECO:0000259" key="11">
    <source>
        <dbReference type="Pfam" id="PF24894"/>
    </source>
</evidence>
<comment type="subunit">
    <text evidence="9">Homotetramer.</text>
</comment>
<gene>
    <name evidence="9" type="primary">glgC</name>
    <name evidence="12" type="ordered locus">Rcas_0946</name>
</gene>
<dbReference type="RefSeq" id="WP_012119490.1">
    <property type="nucleotide sequence ID" value="NC_009767.1"/>
</dbReference>
<feature type="binding site" evidence="9">
    <location>
        <position position="189"/>
    </location>
    <ligand>
        <name>alpha-D-glucose 1-phosphate</name>
        <dbReference type="ChEBI" id="CHEBI:58601"/>
    </ligand>
</feature>
<evidence type="ECO:0000256" key="3">
    <source>
        <dbReference type="ARBA" id="ARBA00022679"/>
    </source>
</evidence>
<protein>
    <recommendedName>
        <fullName evidence="9">Glucose-1-phosphate adenylyltransferase</fullName>
        <ecNumber evidence="9">2.7.7.27</ecNumber>
    </recommendedName>
    <alternativeName>
        <fullName evidence="9">ADP-glucose pyrophosphorylase</fullName>
        <shortName evidence="9">ADPGlc PPase</shortName>
    </alternativeName>
    <alternativeName>
        <fullName evidence="9">ADP-glucose synthase</fullName>
    </alternativeName>
</protein>
<evidence type="ECO:0000256" key="2">
    <source>
        <dbReference type="ARBA" id="ARBA00022600"/>
    </source>
</evidence>
<dbReference type="HOGENOM" id="CLU_029499_14_0_0"/>
<comment type="pathway">
    <text evidence="9">Glycan biosynthesis; glycogen biosynthesis.</text>
</comment>
<keyword evidence="13" id="KW-1185">Reference proteome</keyword>
<dbReference type="AlphaFoldDB" id="A7NHW3"/>
<dbReference type="UniPathway" id="UPA00164"/>
<dbReference type="PANTHER" id="PTHR43523:SF2">
    <property type="entry name" value="GLUCOSE-1-PHOSPHATE ADENYLYLTRANSFERASE"/>
    <property type="match status" value="1"/>
</dbReference>
<dbReference type="InterPro" id="IPR005835">
    <property type="entry name" value="NTP_transferase_dom"/>
</dbReference>
<dbReference type="EMBL" id="CP000804">
    <property type="protein sequence ID" value="ABU57060.1"/>
    <property type="molecule type" value="Genomic_DNA"/>
</dbReference>
<dbReference type="Pfam" id="PF24894">
    <property type="entry name" value="Hexapep_GlmU"/>
    <property type="match status" value="1"/>
</dbReference>
<evidence type="ECO:0000256" key="7">
    <source>
        <dbReference type="ARBA" id="ARBA00023056"/>
    </source>
</evidence>
<keyword evidence="4 9" id="KW-0548">Nucleotidyltransferase</keyword>
<dbReference type="NCBIfam" id="NF003670">
    <property type="entry name" value="PRK05293.1"/>
    <property type="match status" value="1"/>
</dbReference>
<feature type="domain" description="Nucleotidyl transferase" evidence="10">
    <location>
        <begin position="5"/>
        <end position="256"/>
    </location>
</feature>
<comment type="catalytic activity">
    <reaction evidence="9">
        <text>alpha-D-glucose 1-phosphate + ATP + H(+) = ADP-alpha-D-glucose + diphosphate</text>
        <dbReference type="Rhea" id="RHEA:12120"/>
        <dbReference type="ChEBI" id="CHEBI:15378"/>
        <dbReference type="ChEBI" id="CHEBI:30616"/>
        <dbReference type="ChEBI" id="CHEBI:33019"/>
        <dbReference type="ChEBI" id="CHEBI:57498"/>
        <dbReference type="ChEBI" id="CHEBI:58601"/>
        <dbReference type="EC" id="2.7.7.27"/>
    </reaction>
</comment>
<dbReference type="Gene3D" id="3.90.550.10">
    <property type="entry name" value="Spore Coat Polysaccharide Biosynthesis Protein SpsA, Chain A"/>
    <property type="match status" value="1"/>
</dbReference>
<dbReference type="Pfam" id="PF00483">
    <property type="entry name" value="NTP_transferase"/>
    <property type="match status" value="1"/>
</dbReference>
<evidence type="ECO:0000259" key="10">
    <source>
        <dbReference type="Pfam" id="PF00483"/>
    </source>
</evidence>
<feature type="binding site" evidence="9">
    <location>
        <begin position="177"/>
        <end position="178"/>
    </location>
    <ligand>
        <name>alpha-D-glucose 1-phosphate</name>
        <dbReference type="ChEBI" id="CHEBI:58601"/>
    </ligand>
</feature>